<dbReference type="PANTHER" id="PTHR36924:SF1">
    <property type="entry name" value="ANTITOXIN HIGA-1"/>
    <property type="match status" value="1"/>
</dbReference>
<sequence length="98" mass="10790">MLENKMRPVHPGEILREDFLVPLKMKPAALAKALDLPPSLIADIINEKRDVTAEIALRVTQHFGGDVQSWLNLQASYDKKIARLKPGQPLPATPAASL</sequence>
<dbReference type="PANTHER" id="PTHR36924">
    <property type="entry name" value="ANTITOXIN HIGA-1"/>
    <property type="match status" value="1"/>
</dbReference>
<dbReference type="NCBIfam" id="TIGR02607">
    <property type="entry name" value="antidote_HigA"/>
    <property type="match status" value="1"/>
</dbReference>
<protein>
    <submittedName>
        <fullName evidence="3">HigA family addiction module antidote protein</fullName>
    </submittedName>
</protein>
<reference evidence="3 4" key="1">
    <citation type="submission" date="2020-04" db="EMBL/GenBank/DDBJ databases">
        <title>Genome sequencing of novel species.</title>
        <authorList>
            <person name="Heo J."/>
            <person name="Kim S.-J."/>
            <person name="Kim J.-S."/>
            <person name="Hong S.-B."/>
            <person name="Kwon S.-W."/>
        </authorList>
    </citation>
    <scope>NUCLEOTIDE SEQUENCE [LARGE SCALE GENOMIC DNA]</scope>
    <source>
        <strain evidence="3 4">AF9R3</strain>
    </source>
</reference>
<dbReference type="EMBL" id="CP051684">
    <property type="protein sequence ID" value="QJD91157.1"/>
    <property type="molecule type" value="Genomic_DNA"/>
</dbReference>
<dbReference type="SUPFAM" id="SSF47413">
    <property type="entry name" value="lambda repressor-like DNA-binding domains"/>
    <property type="match status" value="1"/>
</dbReference>
<dbReference type="Proteomes" id="UP000503117">
    <property type="component" value="Chromosome"/>
</dbReference>
<accession>A0ABX6ME78</accession>
<dbReference type="Gene3D" id="1.10.260.40">
    <property type="entry name" value="lambda repressor-like DNA-binding domains"/>
    <property type="match status" value="1"/>
</dbReference>
<evidence type="ECO:0000259" key="2">
    <source>
        <dbReference type="PROSITE" id="PS50943"/>
    </source>
</evidence>
<evidence type="ECO:0000313" key="4">
    <source>
        <dbReference type="Proteomes" id="UP000503117"/>
    </source>
</evidence>
<dbReference type="PROSITE" id="PS50943">
    <property type="entry name" value="HTH_CROC1"/>
    <property type="match status" value="1"/>
</dbReference>
<proteinExistence type="predicted"/>
<dbReference type="InterPro" id="IPR010982">
    <property type="entry name" value="Lambda_DNA-bd_dom_sf"/>
</dbReference>
<dbReference type="InterPro" id="IPR013430">
    <property type="entry name" value="Toxin_antidote_HigA"/>
</dbReference>
<keyword evidence="4" id="KW-1185">Reference proteome</keyword>
<evidence type="ECO:0000256" key="1">
    <source>
        <dbReference type="ARBA" id="ARBA00023125"/>
    </source>
</evidence>
<name>A0ABX6ME78_9BURK</name>
<gene>
    <name evidence="3" type="ORF">HH213_14335</name>
</gene>
<dbReference type="InterPro" id="IPR001387">
    <property type="entry name" value="Cro/C1-type_HTH"/>
</dbReference>
<keyword evidence="1" id="KW-0238">DNA-binding</keyword>
<organism evidence="3 4">
    <name type="scientific">Duganella dendranthematis</name>
    <dbReference type="NCBI Taxonomy" id="2728021"/>
    <lineage>
        <taxon>Bacteria</taxon>
        <taxon>Pseudomonadati</taxon>
        <taxon>Pseudomonadota</taxon>
        <taxon>Betaproteobacteria</taxon>
        <taxon>Burkholderiales</taxon>
        <taxon>Oxalobacteraceae</taxon>
        <taxon>Telluria group</taxon>
        <taxon>Duganella</taxon>
    </lineage>
</organism>
<dbReference type="RefSeq" id="WP_169112659.1">
    <property type="nucleotide sequence ID" value="NZ_CP051684.1"/>
</dbReference>
<evidence type="ECO:0000313" key="3">
    <source>
        <dbReference type="EMBL" id="QJD91157.1"/>
    </source>
</evidence>
<feature type="domain" description="HTH cro/C1-type" evidence="2">
    <location>
        <begin position="23"/>
        <end position="70"/>
    </location>
</feature>